<feature type="domain" description="Ig-like" evidence="2">
    <location>
        <begin position="112"/>
        <end position="199"/>
    </location>
</feature>
<dbReference type="Gene3D" id="2.60.40.10">
    <property type="entry name" value="Immunoglobulins"/>
    <property type="match status" value="2"/>
</dbReference>
<reference evidence="3" key="2">
    <citation type="submission" date="2025-08" db="UniProtKB">
        <authorList>
            <consortium name="Ensembl"/>
        </authorList>
    </citation>
    <scope>IDENTIFICATION</scope>
</reference>
<feature type="region of interest" description="Disordered" evidence="1">
    <location>
        <begin position="1"/>
        <end position="27"/>
    </location>
</feature>
<dbReference type="SUPFAM" id="SSF48726">
    <property type="entry name" value="Immunoglobulin"/>
    <property type="match status" value="2"/>
</dbReference>
<dbReference type="Ensembl" id="ENSSMAT00000024516.2">
    <property type="protein sequence ID" value="ENSSMAP00000024223.2"/>
    <property type="gene ID" value="ENSSMAG00000032222.1"/>
</dbReference>
<dbReference type="InterPro" id="IPR003599">
    <property type="entry name" value="Ig_sub"/>
</dbReference>
<feature type="domain" description="Ig-like" evidence="2">
    <location>
        <begin position="22"/>
        <end position="109"/>
    </location>
</feature>
<reference evidence="3" key="1">
    <citation type="submission" date="2023-05" db="EMBL/GenBank/DDBJ databases">
        <title>High-quality long-read genome of Scophthalmus maximus.</title>
        <authorList>
            <person name="Lien S."/>
            <person name="Martinez P."/>
        </authorList>
    </citation>
    <scope>NUCLEOTIDE SEQUENCE [LARGE SCALE GENOMIC DNA]</scope>
</reference>
<dbReference type="Proteomes" id="UP000694558">
    <property type="component" value="Chromosome 12"/>
</dbReference>
<protein>
    <recommendedName>
        <fullName evidence="2">Ig-like domain-containing protein</fullName>
    </recommendedName>
</protein>
<dbReference type="SMART" id="SM00409">
    <property type="entry name" value="IG"/>
    <property type="match status" value="2"/>
</dbReference>
<proteinExistence type="predicted"/>
<dbReference type="PRINTS" id="PR01474">
    <property type="entry name" value="VCAM1"/>
</dbReference>
<evidence type="ECO:0000256" key="1">
    <source>
        <dbReference type="SAM" id="MobiDB-lite"/>
    </source>
</evidence>
<dbReference type="InterPro" id="IPR007110">
    <property type="entry name" value="Ig-like_dom"/>
</dbReference>
<name>A0A8D3AVH9_SCOMX</name>
<dbReference type="GO" id="GO:0098609">
    <property type="term" value="P:cell-cell adhesion"/>
    <property type="evidence" value="ECO:0007669"/>
    <property type="project" value="InterPro"/>
</dbReference>
<evidence type="ECO:0000259" key="2">
    <source>
        <dbReference type="PROSITE" id="PS50835"/>
    </source>
</evidence>
<dbReference type="SMART" id="SM00408">
    <property type="entry name" value="IGc2"/>
    <property type="match status" value="2"/>
</dbReference>
<accession>A0A8D3AVH9</accession>
<dbReference type="AlphaFoldDB" id="A0A8D3AVH9"/>
<organism evidence="3 4">
    <name type="scientific">Scophthalmus maximus</name>
    <name type="common">Turbot</name>
    <name type="synonym">Psetta maxima</name>
    <dbReference type="NCBI Taxonomy" id="52904"/>
    <lineage>
        <taxon>Eukaryota</taxon>
        <taxon>Metazoa</taxon>
        <taxon>Chordata</taxon>
        <taxon>Craniata</taxon>
        <taxon>Vertebrata</taxon>
        <taxon>Euteleostomi</taxon>
        <taxon>Actinopterygii</taxon>
        <taxon>Neopterygii</taxon>
        <taxon>Teleostei</taxon>
        <taxon>Neoteleostei</taxon>
        <taxon>Acanthomorphata</taxon>
        <taxon>Carangaria</taxon>
        <taxon>Pleuronectiformes</taxon>
        <taxon>Pleuronectoidei</taxon>
        <taxon>Scophthalmidae</taxon>
        <taxon>Scophthalmus</taxon>
    </lineage>
</organism>
<dbReference type="InterPro" id="IPR003989">
    <property type="entry name" value="VCAM-1"/>
</dbReference>
<sequence length="205" mass="22073">MVQQGQNPAERRRRTLVQLPPPTNTSISVGPGEDVVEGQHVTITCHSDGAPPPTLVLRREGVELHRTDPASYLLSFSFSSVQVEDSGLYQCEASNQYGAQLVSSSVRVKAPPTNTSISVSPGEFVVEGQQVTVSCRSDGAPPPTLVLRREGAELHRSDTASSSLYFSLSSAHLEDSAHYQCEASNQYGAELVSSSVRVKGQLFYP</sequence>
<dbReference type="PROSITE" id="PS50835">
    <property type="entry name" value="IG_LIKE"/>
    <property type="match status" value="2"/>
</dbReference>
<dbReference type="PANTHER" id="PTHR46013">
    <property type="entry name" value="VASCULAR CELL ADHESION MOLECULE 1"/>
    <property type="match status" value="1"/>
</dbReference>
<dbReference type="GO" id="GO:0016020">
    <property type="term" value="C:membrane"/>
    <property type="evidence" value="ECO:0007669"/>
    <property type="project" value="InterPro"/>
</dbReference>
<evidence type="ECO:0000313" key="4">
    <source>
        <dbReference type="Proteomes" id="UP000694558"/>
    </source>
</evidence>
<dbReference type="InterPro" id="IPR036179">
    <property type="entry name" value="Ig-like_dom_sf"/>
</dbReference>
<dbReference type="InterPro" id="IPR003598">
    <property type="entry name" value="Ig_sub2"/>
</dbReference>
<evidence type="ECO:0000313" key="3">
    <source>
        <dbReference type="Ensembl" id="ENSSMAP00000024223.2"/>
    </source>
</evidence>
<dbReference type="InterPro" id="IPR013783">
    <property type="entry name" value="Ig-like_fold"/>
</dbReference>
<dbReference type="PANTHER" id="PTHR46013:SF1">
    <property type="entry name" value="IG-LIKE DOMAIN-CONTAINING PROTEIN"/>
    <property type="match status" value="1"/>
</dbReference>
<dbReference type="Pfam" id="PF13895">
    <property type="entry name" value="Ig_2"/>
    <property type="match status" value="2"/>
</dbReference>
<dbReference type="GeneTree" id="ENSGT00940000156511"/>